<evidence type="ECO:0000313" key="3">
    <source>
        <dbReference type="Proteomes" id="UP000249619"/>
    </source>
</evidence>
<comment type="caution">
    <text evidence="2">The sequence shown here is derived from an EMBL/GenBank/DDBJ whole genome shotgun (WGS) entry which is preliminary data.</text>
</comment>
<dbReference type="AlphaFoldDB" id="A0A364N0J9"/>
<reference evidence="3" key="1">
    <citation type="submission" date="2018-05" db="EMBL/GenBank/DDBJ databases">
        <title>Draft genome sequence of Stemphylium lycopersici strain CIDEFI 213.</title>
        <authorList>
            <person name="Medina R."/>
            <person name="Franco M.E.E."/>
            <person name="Lucentini C.G."/>
            <person name="Saparrat M.C.N."/>
            <person name="Balatti P.A."/>
        </authorList>
    </citation>
    <scope>NUCLEOTIDE SEQUENCE [LARGE SCALE GENOMIC DNA]</scope>
    <source>
        <strain evidence="3">CIDEFI 213</strain>
    </source>
</reference>
<keyword evidence="3" id="KW-1185">Reference proteome</keyword>
<feature type="chain" id="PRO_5017024362" evidence="1">
    <location>
        <begin position="17"/>
        <end position="262"/>
    </location>
</feature>
<sequence length="262" mass="28808">MHLAIVPAGLAAFAIAVPLDKSISSEAKREIAQPVVEGYGTYGTYYESYGNYPSAEEAKIAAAKREESSDYGKYTTYGCYLAASEADATHKEKRGYSCYTTYGKYPATAGPEANKMDDANMEKRNMMVMPKEMMDMTDDDDGTTDKHDMSTGTEMAGDTKYKSYNPYSSYGTYGSAVDAEAEMQIAILAPRAPQPEPVIACGRDQVLVKARTNGIKVGRIVAAMEEWSVGGGQFRDKVVCRGFLYAWWTREGKRLRHVGGRM</sequence>
<proteinExistence type="predicted"/>
<gene>
    <name evidence="2" type="ORF">DDE83_005787</name>
</gene>
<accession>A0A364N0J9</accession>
<dbReference type="Proteomes" id="UP000249619">
    <property type="component" value="Unassembled WGS sequence"/>
</dbReference>
<evidence type="ECO:0000313" key="2">
    <source>
        <dbReference type="EMBL" id="RAR08870.1"/>
    </source>
</evidence>
<name>A0A364N0J9_STELY</name>
<protein>
    <submittedName>
        <fullName evidence="2">Uncharacterized protein</fullName>
    </submittedName>
</protein>
<evidence type="ECO:0000256" key="1">
    <source>
        <dbReference type="SAM" id="SignalP"/>
    </source>
</evidence>
<dbReference type="EMBL" id="QGDH01000082">
    <property type="protein sequence ID" value="RAR08870.1"/>
    <property type="molecule type" value="Genomic_DNA"/>
</dbReference>
<organism evidence="2 3">
    <name type="scientific">Stemphylium lycopersici</name>
    <name type="common">Tomato gray leaf spot disease fungus</name>
    <name type="synonym">Thyrospora lycopersici</name>
    <dbReference type="NCBI Taxonomy" id="183478"/>
    <lineage>
        <taxon>Eukaryota</taxon>
        <taxon>Fungi</taxon>
        <taxon>Dikarya</taxon>
        <taxon>Ascomycota</taxon>
        <taxon>Pezizomycotina</taxon>
        <taxon>Dothideomycetes</taxon>
        <taxon>Pleosporomycetidae</taxon>
        <taxon>Pleosporales</taxon>
        <taxon>Pleosporineae</taxon>
        <taxon>Pleosporaceae</taxon>
        <taxon>Stemphylium</taxon>
    </lineage>
</organism>
<feature type="signal peptide" evidence="1">
    <location>
        <begin position="1"/>
        <end position="16"/>
    </location>
</feature>
<keyword evidence="1" id="KW-0732">Signal</keyword>